<accession>A0AAN8Y4C4</accession>
<protein>
    <submittedName>
        <fullName evidence="1">Uncharacterized protein</fullName>
    </submittedName>
</protein>
<keyword evidence="2" id="KW-1185">Reference proteome</keyword>
<gene>
    <name evidence="1" type="ORF">RDI58_025184</name>
</gene>
<sequence length="8" mass="873">MCDVGFMA</sequence>
<evidence type="ECO:0000313" key="2">
    <source>
        <dbReference type="Proteomes" id="UP001371456"/>
    </source>
</evidence>
<evidence type="ECO:0000313" key="1">
    <source>
        <dbReference type="EMBL" id="KAK6778466.1"/>
    </source>
</evidence>
<proteinExistence type="predicted"/>
<dbReference type="Proteomes" id="UP001371456">
    <property type="component" value="Unassembled WGS sequence"/>
</dbReference>
<name>A0AAN8Y4C4_SOLBU</name>
<comment type="caution">
    <text evidence="1">The sequence shown here is derived from an EMBL/GenBank/DDBJ whole genome shotgun (WGS) entry which is preliminary data.</text>
</comment>
<organism evidence="1 2">
    <name type="scientific">Solanum bulbocastanum</name>
    <name type="common">Wild potato</name>
    <dbReference type="NCBI Taxonomy" id="147425"/>
    <lineage>
        <taxon>Eukaryota</taxon>
        <taxon>Viridiplantae</taxon>
        <taxon>Streptophyta</taxon>
        <taxon>Embryophyta</taxon>
        <taxon>Tracheophyta</taxon>
        <taxon>Spermatophyta</taxon>
        <taxon>Magnoliopsida</taxon>
        <taxon>eudicotyledons</taxon>
        <taxon>Gunneridae</taxon>
        <taxon>Pentapetalae</taxon>
        <taxon>asterids</taxon>
        <taxon>lamiids</taxon>
        <taxon>Solanales</taxon>
        <taxon>Solanaceae</taxon>
        <taxon>Solanoideae</taxon>
        <taxon>Solaneae</taxon>
        <taxon>Solanum</taxon>
    </lineage>
</organism>
<dbReference type="EMBL" id="JBANQN010000010">
    <property type="protein sequence ID" value="KAK6778466.1"/>
    <property type="molecule type" value="Genomic_DNA"/>
</dbReference>
<reference evidence="1 2" key="1">
    <citation type="submission" date="2024-02" db="EMBL/GenBank/DDBJ databases">
        <title>de novo genome assembly of Solanum bulbocastanum strain 11H21.</title>
        <authorList>
            <person name="Hosaka A.J."/>
        </authorList>
    </citation>
    <scope>NUCLEOTIDE SEQUENCE [LARGE SCALE GENOMIC DNA]</scope>
    <source>
        <tissue evidence="1">Young leaves</tissue>
    </source>
</reference>